<dbReference type="CDD" id="cd06257">
    <property type="entry name" value="DnaJ"/>
    <property type="match status" value="1"/>
</dbReference>
<dbReference type="KEGG" id="epa:110254563"/>
<keyword evidence="4" id="KW-1185">Reference proteome</keyword>
<evidence type="ECO:0000313" key="4">
    <source>
        <dbReference type="Proteomes" id="UP000887567"/>
    </source>
</evidence>
<dbReference type="InterPro" id="IPR036869">
    <property type="entry name" value="J_dom_sf"/>
</dbReference>
<dbReference type="GO" id="GO:0030544">
    <property type="term" value="F:Hsp70 protein binding"/>
    <property type="evidence" value="ECO:0007669"/>
    <property type="project" value="InterPro"/>
</dbReference>
<dbReference type="OrthoDB" id="10250354at2759"/>
<keyword evidence="1" id="KW-0143">Chaperone</keyword>
<name>A0A913YBI2_EXADI</name>
<dbReference type="InterPro" id="IPR018253">
    <property type="entry name" value="DnaJ_domain_CS"/>
</dbReference>
<dbReference type="Proteomes" id="UP000887567">
    <property type="component" value="Unplaced"/>
</dbReference>
<dbReference type="SMART" id="SM00271">
    <property type="entry name" value="DnaJ"/>
    <property type="match status" value="1"/>
</dbReference>
<dbReference type="InterPro" id="IPR043183">
    <property type="entry name" value="DNJB2/6-like"/>
</dbReference>
<dbReference type="FunFam" id="1.10.287.110:FF:000021">
    <property type="entry name" value="DnaJ (Hsp40) homolog, subfamily B, member 2"/>
    <property type="match status" value="1"/>
</dbReference>
<dbReference type="OMA" id="HHRAGVF"/>
<accession>A0A913YBI2</accession>
<dbReference type="PRINTS" id="PR00625">
    <property type="entry name" value="JDOMAIN"/>
</dbReference>
<dbReference type="PROSITE" id="PS00636">
    <property type="entry name" value="DNAJ_1"/>
    <property type="match status" value="1"/>
</dbReference>
<dbReference type="GO" id="GO:0005737">
    <property type="term" value="C:cytoplasm"/>
    <property type="evidence" value="ECO:0007669"/>
    <property type="project" value="UniProtKB-ARBA"/>
</dbReference>
<dbReference type="GeneID" id="110254563"/>
<organism evidence="3 4">
    <name type="scientific">Exaiptasia diaphana</name>
    <name type="common">Tropical sea anemone</name>
    <name type="synonym">Aiptasia pulchella</name>
    <dbReference type="NCBI Taxonomy" id="2652724"/>
    <lineage>
        <taxon>Eukaryota</taxon>
        <taxon>Metazoa</taxon>
        <taxon>Cnidaria</taxon>
        <taxon>Anthozoa</taxon>
        <taxon>Hexacorallia</taxon>
        <taxon>Actiniaria</taxon>
        <taxon>Aiptasiidae</taxon>
        <taxon>Exaiptasia</taxon>
    </lineage>
</organism>
<dbReference type="PROSITE" id="PS50076">
    <property type="entry name" value="DNAJ_2"/>
    <property type="match status" value="1"/>
</dbReference>
<evidence type="ECO:0000256" key="1">
    <source>
        <dbReference type="ARBA" id="ARBA00023186"/>
    </source>
</evidence>
<dbReference type="PANTHER" id="PTHR45168:SF3">
    <property type="entry name" value="DNAJ HEAT SHOCK PROTEIN FAMILY (HSP40) MEMBER B2"/>
    <property type="match status" value="1"/>
</dbReference>
<dbReference type="SUPFAM" id="SSF46565">
    <property type="entry name" value="Chaperone J-domain"/>
    <property type="match status" value="1"/>
</dbReference>
<dbReference type="Pfam" id="PF00226">
    <property type="entry name" value="DnaJ"/>
    <property type="match status" value="1"/>
</dbReference>
<dbReference type="RefSeq" id="XP_020917226.1">
    <property type="nucleotide sequence ID" value="XM_021061567.2"/>
</dbReference>
<evidence type="ECO:0000313" key="3">
    <source>
        <dbReference type="EnsemblMetazoa" id="XP_020917226.1"/>
    </source>
</evidence>
<dbReference type="EnsemblMetazoa" id="XM_021061567.2">
    <property type="protein sequence ID" value="XP_020917226.1"/>
    <property type="gene ID" value="LOC110254563"/>
</dbReference>
<dbReference type="GO" id="GO:0051082">
    <property type="term" value="F:unfolded protein binding"/>
    <property type="evidence" value="ECO:0007669"/>
    <property type="project" value="InterPro"/>
</dbReference>
<feature type="domain" description="J" evidence="2">
    <location>
        <begin position="3"/>
        <end position="69"/>
    </location>
</feature>
<dbReference type="Gene3D" id="1.10.287.110">
    <property type="entry name" value="DnaJ domain"/>
    <property type="match status" value="1"/>
</dbReference>
<dbReference type="InterPro" id="IPR001623">
    <property type="entry name" value="DnaJ_domain"/>
</dbReference>
<protein>
    <recommendedName>
        <fullName evidence="2">J domain-containing protein</fullName>
    </recommendedName>
</protein>
<dbReference type="PANTHER" id="PTHR45168">
    <property type="entry name" value="DNAJ HOMOLOG SUBFAMILY B MEMBER 2"/>
    <property type="match status" value="1"/>
</dbReference>
<evidence type="ECO:0000259" key="2">
    <source>
        <dbReference type="PROSITE" id="PS50076"/>
    </source>
</evidence>
<reference evidence="3" key="1">
    <citation type="submission" date="2022-11" db="UniProtKB">
        <authorList>
            <consortium name="EnsemblMetazoa"/>
        </authorList>
    </citation>
    <scope>IDENTIFICATION</scope>
</reference>
<dbReference type="AlphaFoldDB" id="A0A913YBI2"/>
<proteinExistence type="predicted"/>
<sequence>MADYYDILDVPKSATEQDIKKAYRRLALKWHPDKNPDNKDEAEAKFKEISEAYEVLSDEKRRNIYDKYGREGLTGGGRAGGGNMDFNFGFHFHSPEEIFRNFFGTSDPFANFFDDDFSSGFGPSLFSRNRKDTNNRQQRTMDPFRGFSDPFSNMGFGFSSGFGRDPFSSGSFASFSNFSGGTGSRNIKSTSTSTKYVNGKKITKKTTIENGQETVEEYENDRLIRRIVDGTQLQLTE</sequence>